<organism evidence="5 6">
    <name type="scientific">Lactuca virosa</name>
    <dbReference type="NCBI Taxonomy" id="75947"/>
    <lineage>
        <taxon>Eukaryota</taxon>
        <taxon>Viridiplantae</taxon>
        <taxon>Streptophyta</taxon>
        <taxon>Embryophyta</taxon>
        <taxon>Tracheophyta</taxon>
        <taxon>Spermatophyta</taxon>
        <taxon>Magnoliopsida</taxon>
        <taxon>eudicotyledons</taxon>
        <taxon>Gunneridae</taxon>
        <taxon>Pentapetalae</taxon>
        <taxon>asterids</taxon>
        <taxon>campanulids</taxon>
        <taxon>Asterales</taxon>
        <taxon>Asteraceae</taxon>
        <taxon>Cichorioideae</taxon>
        <taxon>Cichorieae</taxon>
        <taxon>Lactucinae</taxon>
        <taxon>Lactuca</taxon>
    </lineage>
</organism>
<feature type="compositionally biased region" description="Polar residues" evidence="3">
    <location>
        <begin position="11"/>
        <end position="33"/>
    </location>
</feature>
<evidence type="ECO:0000313" key="5">
    <source>
        <dbReference type="EMBL" id="CAH1440615.1"/>
    </source>
</evidence>
<dbReference type="InterPro" id="IPR016435">
    <property type="entry name" value="DPH1/DPH2"/>
</dbReference>
<evidence type="ECO:0000259" key="4">
    <source>
        <dbReference type="PROSITE" id="PS50011"/>
    </source>
</evidence>
<comment type="caution">
    <text evidence="5">The sequence shown here is derived from an EMBL/GenBank/DDBJ whole genome shotgun (WGS) entry which is preliminary data.</text>
</comment>
<feature type="region of interest" description="Disordered" evidence="3">
    <location>
        <begin position="1"/>
        <end position="39"/>
    </location>
</feature>
<comment type="subcellular location">
    <subcellularLocation>
        <location evidence="1">Cell membrane</location>
    </subcellularLocation>
</comment>
<dbReference type="GO" id="GO:0005524">
    <property type="term" value="F:ATP binding"/>
    <property type="evidence" value="ECO:0007669"/>
    <property type="project" value="InterPro"/>
</dbReference>
<gene>
    <name evidence="5" type="ORF">LVIROSA_LOCUS26738</name>
</gene>
<name>A0AAU9NS11_9ASTR</name>
<dbReference type="SUPFAM" id="SSF52343">
    <property type="entry name" value="Ferredoxin reductase-like, C-terminal NADP-linked domain"/>
    <property type="match status" value="1"/>
</dbReference>
<dbReference type="PANTHER" id="PTHR45621">
    <property type="entry name" value="OS01G0588500 PROTEIN-RELATED"/>
    <property type="match status" value="1"/>
</dbReference>
<dbReference type="InterPro" id="IPR042265">
    <property type="entry name" value="DPH1/DPH2_3"/>
</dbReference>
<dbReference type="PROSITE" id="PS50011">
    <property type="entry name" value="PROTEIN_KINASE_DOM"/>
    <property type="match status" value="1"/>
</dbReference>
<reference evidence="5 6" key="1">
    <citation type="submission" date="2022-01" db="EMBL/GenBank/DDBJ databases">
        <authorList>
            <person name="Xiong W."/>
            <person name="Schranz E."/>
        </authorList>
    </citation>
    <scope>NUCLEOTIDE SEQUENCE [LARGE SCALE GENOMIC DNA]</scope>
</reference>
<dbReference type="NCBIfam" id="TIGR00322">
    <property type="entry name" value="diphth2_R"/>
    <property type="match status" value="1"/>
</dbReference>
<dbReference type="InterPro" id="IPR000719">
    <property type="entry name" value="Prot_kinase_dom"/>
</dbReference>
<dbReference type="SMART" id="SM00219">
    <property type="entry name" value="TyrKc"/>
    <property type="match status" value="1"/>
</dbReference>
<evidence type="ECO:0000313" key="6">
    <source>
        <dbReference type="Proteomes" id="UP001157418"/>
    </source>
</evidence>
<feature type="compositionally biased region" description="Pro residues" evidence="3">
    <location>
        <begin position="1"/>
        <end position="10"/>
    </location>
</feature>
<dbReference type="AlphaFoldDB" id="A0AAU9NS11"/>
<dbReference type="InterPro" id="IPR011009">
    <property type="entry name" value="Kinase-like_dom_sf"/>
</dbReference>
<dbReference type="Pfam" id="PF00175">
    <property type="entry name" value="NAD_binding_1"/>
    <property type="match status" value="1"/>
</dbReference>
<evidence type="ECO:0000256" key="1">
    <source>
        <dbReference type="ARBA" id="ARBA00004236"/>
    </source>
</evidence>
<dbReference type="InterPro" id="IPR050823">
    <property type="entry name" value="Plant_Ser_Thr_Prot_Kinase"/>
</dbReference>
<protein>
    <recommendedName>
        <fullName evidence="4">Protein kinase domain-containing protein</fullName>
    </recommendedName>
</protein>
<dbReference type="InterPro" id="IPR001433">
    <property type="entry name" value="OxRdtase_FAD/NAD-bd"/>
</dbReference>
<dbReference type="Gene3D" id="3.30.200.20">
    <property type="entry name" value="Phosphorylase Kinase, domain 1"/>
    <property type="match status" value="1"/>
</dbReference>
<keyword evidence="2" id="KW-1003">Cell membrane</keyword>
<dbReference type="Gene3D" id="3.40.50.11860">
    <property type="entry name" value="Diphthamide synthesis DPH1/DPH2 domain 3"/>
    <property type="match status" value="1"/>
</dbReference>
<proteinExistence type="predicted"/>
<sequence>MLPGYDPSPAPSATGSSNSVHGTNLPSASSPLNPTVREGRYGIPRAGSLSIQSNVVCKKRKSGRFRYQPGQVRAFGMITGGSGITPMFQVVRAVLENPSDKTKVHLIYANVTSDDILLKARPGFVFVKPPEGWTGGVGLKSLPVAVKVLNKEGLQGHREWLTEVNFLGQLRHPNLVKLIGYCCEDDHRLLVYEFMFRGSLENHLFRISFFVPSVQWHLVLTKAAITMVLLHIDQARYLSMIPQIKEMITRAGKKAYTLVMGRPNPSKLANFPELDIQNNSGQKFWQNVEFVFGKELMNYTNSDEIQLRTDPVHADLDDEIGGLCKQVATEIELEAKNQNEFINELESLKKCCSQRVFLVWFIRVLMEPGTPHGSNIISQVQFHILWMEKTVTRIIGAGAH</sequence>
<dbReference type="InterPro" id="IPR001245">
    <property type="entry name" value="Ser-Thr/Tyr_kinase_cat_dom"/>
</dbReference>
<dbReference type="InterPro" id="IPR020635">
    <property type="entry name" value="Tyr_kinase_cat_dom"/>
</dbReference>
<dbReference type="GO" id="GO:0005886">
    <property type="term" value="C:plasma membrane"/>
    <property type="evidence" value="ECO:0007669"/>
    <property type="project" value="UniProtKB-SubCell"/>
</dbReference>
<dbReference type="Pfam" id="PF07714">
    <property type="entry name" value="PK_Tyr_Ser-Thr"/>
    <property type="match status" value="1"/>
</dbReference>
<keyword evidence="2" id="KW-0472">Membrane</keyword>
<dbReference type="SUPFAM" id="SSF56112">
    <property type="entry name" value="Protein kinase-like (PK-like)"/>
    <property type="match status" value="1"/>
</dbReference>
<dbReference type="GO" id="GO:0004713">
    <property type="term" value="F:protein tyrosine kinase activity"/>
    <property type="evidence" value="ECO:0007669"/>
    <property type="project" value="InterPro"/>
</dbReference>
<dbReference type="Gene3D" id="3.40.50.80">
    <property type="entry name" value="Nucleotide-binding domain of ferredoxin-NADP reductase (FNR) module"/>
    <property type="match status" value="1"/>
</dbReference>
<dbReference type="Proteomes" id="UP001157418">
    <property type="component" value="Unassembled WGS sequence"/>
</dbReference>
<dbReference type="EMBL" id="CAKMRJ010005412">
    <property type="protein sequence ID" value="CAH1440615.1"/>
    <property type="molecule type" value="Genomic_DNA"/>
</dbReference>
<evidence type="ECO:0000256" key="3">
    <source>
        <dbReference type="SAM" id="MobiDB-lite"/>
    </source>
</evidence>
<dbReference type="InterPro" id="IPR039261">
    <property type="entry name" value="FNR_nucleotide-bd"/>
</dbReference>
<dbReference type="GO" id="GO:0016491">
    <property type="term" value="F:oxidoreductase activity"/>
    <property type="evidence" value="ECO:0007669"/>
    <property type="project" value="InterPro"/>
</dbReference>
<evidence type="ECO:0000256" key="2">
    <source>
        <dbReference type="ARBA" id="ARBA00022475"/>
    </source>
</evidence>
<dbReference type="GO" id="GO:0017183">
    <property type="term" value="P:protein histidyl modification to diphthamide"/>
    <property type="evidence" value="ECO:0007669"/>
    <property type="project" value="InterPro"/>
</dbReference>
<dbReference type="GO" id="GO:0090560">
    <property type="term" value="F:2-(3-amino-3-carboxypropyl)histidine synthase activity"/>
    <property type="evidence" value="ECO:0007669"/>
    <property type="project" value="InterPro"/>
</dbReference>
<feature type="domain" description="Protein kinase" evidence="4">
    <location>
        <begin position="111"/>
        <end position="400"/>
    </location>
</feature>
<keyword evidence="6" id="KW-1185">Reference proteome</keyword>
<accession>A0AAU9NS11</accession>